<evidence type="ECO:0000256" key="7">
    <source>
        <dbReference type="ARBA" id="ARBA00022603"/>
    </source>
</evidence>
<evidence type="ECO:0000256" key="11">
    <source>
        <dbReference type="ARBA" id="ARBA00054322"/>
    </source>
</evidence>
<dbReference type="OrthoDB" id="978at2759"/>
<evidence type="ECO:0000256" key="6">
    <source>
        <dbReference type="ARBA" id="ARBA00022490"/>
    </source>
</evidence>
<dbReference type="GO" id="GO:0032259">
    <property type="term" value="P:methylation"/>
    <property type="evidence" value="ECO:0007669"/>
    <property type="project" value="UniProtKB-KW"/>
</dbReference>
<dbReference type="GO" id="GO:0035498">
    <property type="term" value="P:carnosine metabolic process"/>
    <property type="evidence" value="ECO:0000318"/>
    <property type="project" value="GO_Central"/>
</dbReference>
<dbReference type="SMART" id="SM01296">
    <property type="entry name" value="N2227"/>
    <property type="match status" value="1"/>
</dbReference>
<dbReference type="OMA" id="GSMSMCA"/>
<dbReference type="RefSeq" id="XP_003724080.3">
    <property type="nucleotide sequence ID" value="XM_003724032.3"/>
</dbReference>
<evidence type="ECO:0000256" key="1">
    <source>
        <dbReference type="ARBA" id="ARBA00004123"/>
    </source>
</evidence>
<sequence>MSNARRRSCDDKKGDLRGNKKSKMAGKGAEIADTEHKNVLNEEDLERQHFMRILAAFMYYKNYASSRVDQAHASFKSIPKYHQDLLPDFIPHLKQIRHCIDHNFEIIKLMLDSTRDMFENSSEMINDEGSEAKAVVKMDMEKVVTTLKQFFRDWSSGGKEERDACYKPIIEEIKQLYPNHKCNADGVDVLVPGAGLGRLAFEIASNGYRCQGNEFSLFMLIASHFVLNKSTETDMFTLYPWIHAFSNNKSSANQISPIHFPDINPMLLSPDAQFSMVAGDFLEVYTDEASWDCVATSYFIDTANNILAYIEKIYHILKPGGHWINLGPLLYHFENMPNQDSIEISYDVLRRVILDMGFKMLKENTSVRSTYIQDPASMMRYSYECAFFVCQKPSSSQESMQEQL</sequence>
<keyword evidence="7" id="KW-0489">Methyltransferase</keyword>
<dbReference type="EC" id="2.1.1.22" evidence="4"/>
<name>A0A7M7GFL2_STRPU</name>
<dbReference type="AlphaFoldDB" id="A0A7M7GFL2"/>
<comment type="function">
    <text evidence="11">N-methyltransferase that catalyzes the formation of anserine (beta-alanyl-N(Pi)-methyl-L-histidine) from carnosine. Anserine, a methylated derivative of carnosine (beta-alanyl-L-histidine), is an abundant constituent of vertebrate skeletal muscles. Also methylates other L-histidine-containing di- and tripeptides such as Gly-Gly-His, Gly-His and homocarnosine (GABA-His).</text>
</comment>
<dbReference type="FunFam" id="3.40.50.150:FF:000094">
    <property type="entry name" value="Carnosine N-methyltransferase 1"/>
    <property type="match status" value="1"/>
</dbReference>
<feature type="region of interest" description="Disordered" evidence="12">
    <location>
        <begin position="1"/>
        <end position="30"/>
    </location>
</feature>
<evidence type="ECO:0000256" key="9">
    <source>
        <dbReference type="ARBA" id="ARBA00022691"/>
    </source>
</evidence>
<protein>
    <recommendedName>
        <fullName evidence="5">Carnosine N-methyltransferase</fullName>
        <ecNumber evidence="4">2.1.1.22</ecNumber>
    </recommendedName>
</protein>
<dbReference type="InterPro" id="IPR012901">
    <property type="entry name" value="CARME"/>
</dbReference>
<proteinExistence type="inferred from homology"/>
<feature type="compositionally biased region" description="Basic and acidic residues" evidence="12">
    <location>
        <begin position="7"/>
        <end position="18"/>
    </location>
</feature>
<dbReference type="KEGG" id="spu:100887880"/>
<comment type="subcellular location">
    <subcellularLocation>
        <location evidence="2">Cytoplasm</location>
        <location evidence="2">Cytosol</location>
    </subcellularLocation>
    <subcellularLocation>
        <location evidence="1">Nucleus</location>
    </subcellularLocation>
</comment>
<keyword evidence="10" id="KW-0539">Nucleus</keyword>
<organism evidence="13 14">
    <name type="scientific">Strongylocentrotus purpuratus</name>
    <name type="common">Purple sea urchin</name>
    <dbReference type="NCBI Taxonomy" id="7668"/>
    <lineage>
        <taxon>Eukaryota</taxon>
        <taxon>Metazoa</taxon>
        <taxon>Echinodermata</taxon>
        <taxon>Eleutherozoa</taxon>
        <taxon>Echinozoa</taxon>
        <taxon>Echinoidea</taxon>
        <taxon>Euechinoidea</taxon>
        <taxon>Echinacea</taxon>
        <taxon>Camarodonta</taxon>
        <taxon>Echinidea</taxon>
        <taxon>Strongylocentrotidae</taxon>
        <taxon>Strongylocentrotus</taxon>
    </lineage>
</organism>
<dbReference type="GeneID" id="100887880"/>
<evidence type="ECO:0000256" key="2">
    <source>
        <dbReference type="ARBA" id="ARBA00004514"/>
    </source>
</evidence>
<dbReference type="PANTHER" id="PTHR12303">
    <property type="entry name" value="CARNOSINE N-METHYLTRANSFERASE"/>
    <property type="match status" value="1"/>
</dbReference>
<keyword evidence="14" id="KW-1185">Reference proteome</keyword>
<dbReference type="SUPFAM" id="SSF53335">
    <property type="entry name" value="S-adenosyl-L-methionine-dependent methyltransferases"/>
    <property type="match status" value="1"/>
</dbReference>
<keyword evidence="6" id="KW-0963">Cytoplasm</keyword>
<dbReference type="EnsemblMetazoa" id="XM_003724032">
    <property type="protein sequence ID" value="XP_003724080"/>
    <property type="gene ID" value="LOC100887880"/>
</dbReference>
<dbReference type="GO" id="GO:0005829">
    <property type="term" value="C:cytosol"/>
    <property type="evidence" value="ECO:0000318"/>
    <property type="project" value="GO_Central"/>
</dbReference>
<evidence type="ECO:0000256" key="4">
    <source>
        <dbReference type="ARBA" id="ARBA00012003"/>
    </source>
</evidence>
<evidence type="ECO:0000313" key="14">
    <source>
        <dbReference type="Proteomes" id="UP000007110"/>
    </source>
</evidence>
<dbReference type="GO" id="GO:0030735">
    <property type="term" value="F:carnosine N-methyltransferase activity"/>
    <property type="evidence" value="ECO:0000318"/>
    <property type="project" value="GO_Central"/>
</dbReference>
<reference evidence="14" key="1">
    <citation type="submission" date="2015-02" db="EMBL/GenBank/DDBJ databases">
        <title>Genome sequencing for Strongylocentrotus purpuratus.</title>
        <authorList>
            <person name="Murali S."/>
            <person name="Liu Y."/>
            <person name="Vee V."/>
            <person name="English A."/>
            <person name="Wang M."/>
            <person name="Skinner E."/>
            <person name="Han Y."/>
            <person name="Muzny D.M."/>
            <person name="Worley K.C."/>
            <person name="Gibbs R.A."/>
        </authorList>
    </citation>
    <scope>NUCLEOTIDE SEQUENCE</scope>
</reference>
<reference evidence="13" key="2">
    <citation type="submission" date="2021-01" db="UniProtKB">
        <authorList>
            <consortium name="EnsemblMetazoa"/>
        </authorList>
    </citation>
    <scope>IDENTIFICATION</scope>
</reference>
<accession>A0A7M7GFL2</accession>
<comment type="similarity">
    <text evidence="3">Belongs to the carnosine N-methyltransferase family.</text>
</comment>
<evidence type="ECO:0000313" key="13">
    <source>
        <dbReference type="EnsemblMetazoa" id="XP_003724080"/>
    </source>
</evidence>
<dbReference type="InParanoid" id="A0A7M7GFL2"/>
<dbReference type="GO" id="GO:0005634">
    <property type="term" value="C:nucleus"/>
    <property type="evidence" value="ECO:0000318"/>
    <property type="project" value="GO_Central"/>
</dbReference>
<dbReference type="InterPro" id="IPR029063">
    <property type="entry name" value="SAM-dependent_MTases_sf"/>
</dbReference>
<dbReference type="CTD" id="138199"/>
<evidence type="ECO:0000256" key="10">
    <source>
        <dbReference type="ARBA" id="ARBA00023242"/>
    </source>
</evidence>
<evidence type="ECO:0000256" key="12">
    <source>
        <dbReference type="SAM" id="MobiDB-lite"/>
    </source>
</evidence>
<dbReference type="Gene3D" id="3.40.50.150">
    <property type="entry name" value="Vaccinia Virus protein VP39"/>
    <property type="match status" value="1"/>
</dbReference>
<keyword evidence="8" id="KW-0808">Transferase</keyword>
<evidence type="ECO:0000256" key="5">
    <source>
        <dbReference type="ARBA" id="ARBA00015448"/>
    </source>
</evidence>
<keyword evidence="9" id="KW-0949">S-adenosyl-L-methionine</keyword>
<evidence type="ECO:0000256" key="3">
    <source>
        <dbReference type="ARBA" id="ARBA00010086"/>
    </source>
</evidence>
<evidence type="ECO:0000256" key="8">
    <source>
        <dbReference type="ARBA" id="ARBA00022679"/>
    </source>
</evidence>
<dbReference type="PANTHER" id="PTHR12303:SF6">
    <property type="entry name" value="CARNOSINE N-METHYLTRANSFERASE"/>
    <property type="match status" value="1"/>
</dbReference>
<dbReference type="Proteomes" id="UP000007110">
    <property type="component" value="Unassembled WGS sequence"/>
</dbReference>
<dbReference type="Pfam" id="PF07942">
    <property type="entry name" value="CARME"/>
    <property type="match status" value="1"/>
</dbReference>